<gene>
    <name evidence="8" type="ORF">BZA70DRAFT_280042</name>
</gene>
<keyword evidence="2" id="KW-0963">Cytoplasm</keyword>
<keyword evidence="9" id="KW-1185">Reference proteome</keyword>
<feature type="repeat" description="WD" evidence="7">
    <location>
        <begin position="179"/>
        <end position="220"/>
    </location>
</feature>
<keyword evidence="4" id="KW-0819">tRNA processing</keyword>
<dbReference type="RefSeq" id="XP_064767838.1">
    <property type="nucleotide sequence ID" value="XM_064912881.1"/>
</dbReference>
<feature type="repeat" description="WD" evidence="7">
    <location>
        <begin position="701"/>
        <end position="734"/>
    </location>
</feature>
<comment type="caution">
    <text evidence="8">The sequence shown here is derived from an EMBL/GenBank/DDBJ whole genome shotgun (WGS) entry which is preliminary data.</text>
</comment>
<dbReference type="PANTHER" id="PTHR14344:SF3">
    <property type="entry name" value="WD REPEAT-CONTAINING PROTEIN 6"/>
    <property type="match status" value="1"/>
</dbReference>
<evidence type="ECO:0000256" key="1">
    <source>
        <dbReference type="ARBA" id="ARBA00004496"/>
    </source>
</evidence>
<dbReference type="InterPro" id="IPR001680">
    <property type="entry name" value="WD40_rpt"/>
</dbReference>
<evidence type="ECO:0000256" key="6">
    <source>
        <dbReference type="ARBA" id="ARBA00038255"/>
    </source>
</evidence>
<proteinExistence type="inferred from homology"/>
<evidence type="ECO:0000256" key="5">
    <source>
        <dbReference type="ARBA" id="ARBA00022737"/>
    </source>
</evidence>
<dbReference type="PROSITE" id="PS50082">
    <property type="entry name" value="WD_REPEATS_2"/>
    <property type="match status" value="4"/>
</dbReference>
<dbReference type="PROSITE" id="PS50294">
    <property type="entry name" value="WD_REPEATS_REGION"/>
    <property type="match status" value="1"/>
</dbReference>
<dbReference type="GeneID" id="90038393"/>
<dbReference type="PROSITE" id="PS00678">
    <property type="entry name" value="WD_REPEATS_1"/>
    <property type="match status" value="2"/>
</dbReference>
<feature type="repeat" description="WD" evidence="7">
    <location>
        <begin position="911"/>
        <end position="951"/>
    </location>
</feature>
<evidence type="ECO:0000256" key="3">
    <source>
        <dbReference type="ARBA" id="ARBA00022574"/>
    </source>
</evidence>
<sequence length="991" mass="110545">MENSQTVTFKSLAFYGSVTSLAFAPESLLLAGRGSTLSIYDWKTGDLLKDVKLFKRNKIHGIAVGQSQVLIWGAYSFGFVNINDLLKNFKFKEFVMKDWLMAGHWGIDNRAHLVTAHNLLLTISLDRTKLEKVSGCGNECSLYSAAVHSTSTDILVAAGTVFGSIDVWSVEKGEVIAVLNGHEGSIFNVQFSKSGDMIVSCSDDRSIRLWDIASETCLAVGWGHMARIWQLKFLDDCIISTGEDNTARVWELKGDKLECMQLWEGHTGRNVWSLAVNGADEKIIATGGADGRIRLWNSKERPQFLRNRSYKTFEDIEKAIGRTCGSIKQFMAISSTLYAFSTTGGYILTYDRMLDMWDELFFHQSIVGFSLLKGWDHKPYVAVGDRVGRIYVLSHDGMNDPLVLDPPSESCGKTVEMITLTSDDCLYLLVQYGNSQAPWCLFALHENEFDTISLLYKSTLESVATFPFSSAIVSSSKFLVIGSRFGALAMYDISDDAEEKKNLGVWRRIMSEDCITSTVVIQEESDEIDLLLTSRVGQYSVCTLRGYRAGSVELDKLHLNRVAKGSIEGAMYDRSGDLIFWGFRNNYFFLWNESRQFEIMSEVCGGSHRFWHFSFQSQTDFGFVYAKSTTICFAFSHFWMFDSYLNSLVQDGSHGREIRAIATSSTTNDGAALLVASGAEDTCIRLTNVYDDGRISNLCIVRKHVSGIQEIKWSNDGRYLFTSSAREEFIVWRVTIRGAAVYMYPIASAPIESDVPDLRVMDFFLHEVEVDGAPYFFIVTVYSDSAIKVWMFDPQSAKFTLKASGRYKTCCIFKVTGVVYDDEVLFFTGSSDGYVTCWNLQSVLQSALEMSPDRVPFPEKSWTARVHQSSIKSMEILDSESLYIVSGGDDNSISITKVNGTESASQVQKIDAGHASTVSSIVVVDKETVLSTAVDQRIRLWKLQQTPTSLVMAEDEYTTVADTGCLSLGRIGDSSMLIVGGAGLAVWKWDS</sequence>
<name>A0ABR1F4N8_9ASCO</name>
<comment type="similarity">
    <text evidence="6">Belongs to the WD repeat WDR6 family.</text>
</comment>
<dbReference type="SMART" id="SM00320">
    <property type="entry name" value="WD40"/>
    <property type="match status" value="9"/>
</dbReference>
<dbReference type="InterPro" id="IPR015943">
    <property type="entry name" value="WD40/YVTN_repeat-like_dom_sf"/>
</dbReference>
<protein>
    <submittedName>
        <fullName evidence="8">WD40-repeat-containing domain protein</fullName>
    </submittedName>
</protein>
<dbReference type="PRINTS" id="PR00320">
    <property type="entry name" value="GPROTEINBRPT"/>
</dbReference>
<dbReference type="InterPro" id="IPR019775">
    <property type="entry name" value="WD40_repeat_CS"/>
</dbReference>
<dbReference type="PANTHER" id="PTHR14344">
    <property type="entry name" value="WD REPEAT PROTEIN"/>
    <property type="match status" value="1"/>
</dbReference>
<organism evidence="8 9">
    <name type="scientific">Myxozyma melibiosi</name>
    <dbReference type="NCBI Taxonomy" id="54550"/>
    <lineage>
        <taxon>Eukaryota</taxon>
        <taxon>Fungi</taxon>
        <taxon>Dikarya</taxon>
        <taxon>Ascomycota</taxon>
        <taxon>Saccharomycotina</taxon>
        <taxon>Lipomycetes</taxon>
        <taxon>Lipomycetales</taxon>
        <taxon>Lipomycetaceae</taxon>
        <taxon>Myxozyma</taxon>
    </lineage>
</organism>
<evidence type="ECO:0000256" key="2">
    <source>
        <dbReference type="ARBA" id="ARBA00022490"/>
    </source>
</evidence>
<accession>A0ABR1F4N8</accession>
<dbReference type="SUPFAM" id="SSF50978">
    <property type="entry name" value="WD40 repeat-like"/>
    <property type="match status" value="3"/>
</dbReference>
<dbReference type="Gene3D" id="2.130.10.10">
    <property type="entry name" value="YVTN repeat-like/Quinoprotein amine dehydrogenase"/>
    <property type="match status" value="4"/>
</dbReference>
<reference evidence="8 9" key="1">
    <citation type="submission" date="2024-03" db="EMBL/GenBank/DDBJ databases">
        <title>Genome-scale model development and genomic sequencing of the oleaginous clade Lipomyces.</title>
        <authorList>
            <consortium name="Lawrence Berkeley National Laboratory"/>
            <person name="Czajka J.J."/>
            <person name="Han Y."/>
            <person name="Kim J."/>
            <person name="Mondo S.J."/>
            <person name="Hofstad B.A."/>
            <person name="Robles A."/>
            <person name="Haridas S."/>
            <person name="Riley R."/>
            <person name="LaButti K."/>
            <person name="Pangilinan J."/>
            <person name="Andreopoulos W."/>
            <person name="Lipzen A."/>
            <person name="Yan J."/>
            <person name="Wang M."/>
            <person name="Ng V."/>
            <person name="Grigoriev I.V."/>
            <person name="Spatafora J.W."/>
            <person name="Magnuson J.K."/>
            <person name="Baker S.E."/>
            <person name="Pomraning K.R."/>
        </authorList>
    </citation>
    <scope>NUCLEOTIDE SEQUENCE [LARGE SCALE GENOMIC DNA]</scope>
    <source>
        <strain evidence="8 9">Phaff 52-87</strain>
    </source>
</reference>
<comment type="subcellular location">
    <subcellularLocation>
        <location evidence="1">Cytoplasm</location>
    </subcellularLocation>
</comment>
<evidence type="ECO:0000256" key="4">
    <source>
        <dbReference type="ARBA" id="ARBA00022694"/>
    </source>
</evidence>
<evidence type="ECO:0000256" key="7">
    <source>
        <dbReference type="PROSITE-ProRule" id="PRU00221"/>
    </source>
</evidence>
<keyword evidence="5" id="KW-0677">Repeat</keyword>
<dbReference type="Pfam" id="PF00400">
    <property type="entry name" value="WD40"/>
    <property type="match status" value="2"/>
</dbReference>
<feature type="repeat" description="WD" evidence="7">
    <location>
        <begin position="280"/>
        <end position="297"/>
    </location>
</feature>
<evidence type="ECO:0000313" key="8">
    <source>
        <dbReference type="EMBL" id="KAK7204805.1"/>
    </source>
</evidence>
<dbReference type="EMBL" id="JBBJBU010000007">
    <property type="protein sequence ID" value="KAK7204805.1"/>
    <property type="molecule type" value="Genomic_DNA"/>
</dbReference>
<dbReference type="Proteomes" id="UP001498771">
    <property type="component" value="Unassembled WGS sequence"/>
</dbReference>
<dbReference type="InterPro" id="IPR036322">
    <property type="entry name" value="WD40_repeat_dom_sf"/>
</dbReference>
<dbReference type="InterPro" id="IPR051973">
    <property type="entry name" value="tRNA_Anticodon_Mtase-Reg"/>
</dbReference>
<dbReference type="InterPro" id="IPR020472">
    <property type="entry name" value="WD40_PAC1"/>
</dbReference>
<evidence type="ECO:0000313" key="9">
    <source>
        <dbReference type="Proteomes" id="UP001498771"/>
    </source>
</evidence>
<keyword evidence="3 7" id="KW-0853">WD repeat</keyword>